<feature type="domain" description="ABC transporter" evidence="6">
    <location>
        <begin position="2"/>
        <end position="243"/>
    </location>
</feature>
<evidence type="ECO:0000256" key="4">
    <source>
        <dbReference type="ARBA" id="ARBA00022840"/>
    </source>
</evidence>
<dbReference type="InterPro" id="IPR003593">
    <property type="entry name" value="AAA+_ATPase"/>
</dbReference>
<reference evidence="7 8" key="1">
    <citation type="journal article" date="2018" name="Int. J. Syst. Bacteriol.">
        <title>Oceaniradius stylonemae gen. nov., sp. nov., isolated from a red alga, Stylonema cornu-cervi.</title>
        <authorList>
            <person name="Jeong S."/>
        </authorList>
    </citation>
    <scope>NUCLEOTIDE SEQUENCE [LARGE SCALE GENOMIC DNA]</scope>
    <source>
        <strain evidence="7 8">StC1</strain>
    </source>
</reference>
<dbReference type="Pfam" id="PF16326">
    <property type="entry name" value="ABC_tran_CTD"/>
    <property type="match status" value="1"/>
</dbReference>
<dbReference type="GO" id="GO:0003677">
    <property type="term" value="F:DNA binding"/>
    <property type="evidence" value="ECO:0007669"/>
    <property type="project" value="InterPro"/>
</dbReference>
<dbReference type="SUPFAM" id="SSF52540">
    <property type="entry name" value="P-loop containing nucleoside triphosphate hydrolases"/>
    <property type="match status" value="2"/>
</dbReference>
<name>A0A3A8A8A8_9HYPH</name>
<dbReference type="PANTHER" id="PTHR19211:SF14">
    <property type="entry name" value="ATP-BINDING CASSETTE SUB-FAMILY F MEMBER 1"/>
    <property type="match status" value="1"/>
</dbReference>
<dbReference type="InterPro" id="IPR050611">
    <property type="entry name" value="ABCF"/>
</dbReference>
<dbReference type="InterPro" id="IPR027417">
    <property type="entry name" value="P-loop_NTPase"/>
</dbReference>
<keyword evidence="4 7" id="KW-0067">ATP-binding</keyword>
<evidence type="ECO:0000256" key="3">
    <source>
        <dbReference type="ARBA" id="ARBA00022741"/>
    </source>
</evidence>
<dbReference type="InterPro" id="IPR032781">
    <property type="entry name" value="ABC_tran_Xtn"/>
</dbReference>
<dbReference type="Proteomes" id="UP000246132">
    <property type="component" value="Unassembled WGS sequence"/>
</dbReference>
<dbReference type="GO" id="GO:0005524">
    <property type="term" value="F:ATP binding"/>
    <property type="evidence" value="ECO:0007669"/>
    <property type="project" value="UniProtKB-KW"/>
</dbReference>
<dbReference type="EMBL" id="QFWV02000007">
    <property type="protein sequence ID" value="RKF06547.1"/>
    <property type="molecule type" value="Genomic_DNA"/>
</dbReference>
<comment type="similarity">
    <text evidence="1">Belongs to the ABC transporter superfamily.</text>
</comment>
<dbReference type="RefSeq" id="WP_109766143.1">
    <property type="nucleotide sequence ID" value="NZ_CP159474.1"/>
</dbReference>
<evidence type="ECO:0000259" key="6">
    <source>
        <dbReference type="PROSITE" id="PS50893"/>
    </source>
</evidence>
<keyword evidence="2" id="KW-0677">Repeat</keyword>
<dbReference type="PANTHER" id="PTHR19211">
    <property type="entry name" value="ATP-BINDING TRANSPORT PROTEIN-RELATED"/>
    <property type="match status" value="1"/>
</dbReference>
<sequence length="623" mass="67866">MLQIANMTYRIAGRALFEGASATLPAGSKCGFVGRNGTGKTTLFRLITGEIAPESGDVTVPANLRIGQVAQEAPGTDRSLLETVLEADTERSSLLAAAETETDPDAIAAIHTRLADINAHSAEARAASILAGLGFDAEAQARPCASFSGGWRMRVALASVLFTAPDLLLLDEPTNYLDLEGTLWLENYIQRYPHTVLIISHDRDLLNSCASSILHLEHRKLSVYRGNYDRFARTRAEKAMLSAKMAEKQAAKRKHMQAFVDRFRYKASKARQAQSRLKALERMGEASVLVDEHVAPIRFPSPQRPAASPIIALEGASAGYEPGRPVLSRLNLRIDHDDRIALLGANGNGKSTFAKLLAGRLDAQGGKITRADKLRVAMFAQHQLDDLDPKASAYQHFRALFPDEAEAKVRARVANCGLTAAKMDTPAAELSGGERARLTLALATHDAPHLLILDEPTNHLDIDSRAALTEALNAYEGAVMLISHDRHLVETSADRLWLVTDGTVTPYEGDMDEYRALILKRDAAPRADKAETGGGKEKRREAAARRAELAPMRKRIGELEGLVEKADKVIAAIDAEFLKPEVVADGSRVAELSRKRAEAEQKRAAWEDKWLALSADYEEISAG</sequence>
<dbReference type="Pfam" id="PF00005">
    <property type="entry name" value="ABC_tran"/>
    <property type="match status" value="2"/>
</dbReference>
<dbReference type="PROSITE" id="PS00211">
    <property type="entry name" value="ABC_TRANSPORTER_1"/>
    <property type="match status" value="2"/>
</dbReference>
<dbReference type="OrthoDB" id="9808609at2"/>
<evidence type="ECO:0000256" key="2">
    <source>
        <dbReference type="ARBA" id="ARBA00022737"/>
    </source>
</evidence>
<protein>
    <submittedName>
        <fullName evidence="7">ABC transporter ATP-binding protein</fullName>
    </submittedName>
</protein>
<organism evidence="7 8">
    <name type="scientific">Oceaniradius stylonematis</name>
    <dbReference type="NCBI Taxonomy" id="2184161"/>
    <lineage>
        <taxon>Bacteria</taxon>
        <taxon>Pseudomonadati</taxon>
        <taxon>Pseudomonadota</taxon>
        <taxon>Alphaproteobacteria</taxon>
        <taxon>Hyphomicrobiales</taxon>
        <taxon>Ahrensiaceae</taxon>
        <taxon>Oceaniradius</taxon>
    </lineage>
</organism>
<evidence type="ECO:0000256" key="5">
    <source>
        <dbReference type="SAM" id="MobiDB-lite"/>
    </source>
</evidence>
<dbReference type="CDD" id="cd03221">
    <property type="entry name" value="ABCF_EF-3"/>
    <property type="match status" value="2"/>
</dbReference>
<dbReference type="PROSITE" id="PS50893">
    <property type="entry name" value="ABC_TRANSPORTER_2"/>
    <property type="match status" value="2"/>
</dbReference>
<dbReference type="GO" id="GO:0016887">
    <property type="term" value="F:ATP hydrolysis activity"/>
    <property type="evidence" value="ECO:0007669"/>
    <property type="project" value="InterPro"/>
</dbReference>
<feature type="region of interest" description="Disordered" evidence="5">
    <location>
        <begin position="526"/>
        <end position="546"/>
    </location>
</feature>
<keyword evidence="8" id="KW-1185">Reference proteome</keyword>
<accession>A0A3A8A8A8</accession>
<dbReference type="Pfam" id="PF12848">
    <property type="entry name" value="ABC_tran_Xtn"/>
    <property type="match status" value="1"/>
</dbReference>
<comment type="caution">
    <text evidence="7">The sequence shown here is derived from an EMBL/GenBank/DDBJ whole genome shotgun (WGS) entry which is preliminary data.</text>
</comment>
<evidence type="ECO:0000313" key="8">
    <source>
        <dbReference type="Proteomes" id="UP000246132"/>
    </source>
</evidence>
<dbReference type="FunFam" id="3.40.50.300:FF:000011">
    <property type="entry name" value="Putative ABC transporter ATP-binding component"/>
    <property type="match status" value="1"/>
</dbReference>
<dbReference type="SMART" id="SM00382">
    <property type="entry name" value="AAA"/>
    <property type="match status" value="2"/>
</dbReference>
<dbReference type="InterPro" id="IPR003439">
    <property type="entry name" value="ABC_transporter-like_ATP-bd"/>
</dbReference>
<dbReference type="AlphaFoldDB" id="A0A3A8A8A8"/>
<dbReference type="InterPro" id="IPR017871">
    <property type="entry name" value="ABC_transporter-like_CS"/>
</dbReference>
<feature type="domain" description="ABC transporter" evidence="6">
    <location>
        <begin position="311"/>
        <end position="526"/>
    </location>
</feature>
<dbReference type="InterPro" id="IPR032524">
    <property type="entry name" value="ABC_tran_C"/>
</dbReference>
<keyword evidence="3" id="KW-0547">Nucleotide-binding</keyword>
<gene>
    <name evidence="7" type="ORF">DEM25_011395</name>
</gene>
<dbReference type="Gene3D" id="3.40.50.300">
    <property type="entry name" value="P-loop containing nucleotide triphosphate hydrolases"/>
    <property type="match status" value="2"/>
</dbReference>
<evidence type="ECO:0000256" key="1">
    <source>
        <dbReference type="ARBA" id="ARBA00005417"/>
    </source>
</evidence>
<evidence type="ECO:0000313" key="7">
    <source>
        <dbReference type="EMBL" id="RKF06547.1"/>
    </source>
</evidence>
<proteinExistence type="inferred from homology"/>